<dbReference type="InterPro" id="IPR027417">
    <property type="entry name" value="P-loop_NTPase"/>
</dbReference>
<accession>A0ABY0U8S2</accession>
<dbReference type="InterPro" id="IPR003593">
    <property type="entry name" value="AAA+_ATPase"/>
</dbReference>
<dbReference type="PANTHER" id="PTHR11384:SF59">
    <property type="entry name" value="LYSOSOMAL COBALAMIN TRANSPORTER ABCD4"/>
    <property type="match status" value="1"/>
</dbReference>
<keyword evidence="6" id="KW-0472">Membrane</keyword>
<dbReference type="Proteomes" id="UP000183126">
    <property type="component" value="Chromosome I"/>
</dbReference>
<protein>
    <submittedName>
        <fullName evidence="8">ABC transporter</fullName>
    </submittedName>
</protein>
<evidence type="ECO:0000256" key="1">
    <source>
        <dbReference type="ARBA" id="ARBA00022448"/>
    </source>
</evidence>
<evidence type="ECO:0000256" key="5">
    <source>
        <dbReference type="ARBA" id="ARBA00022989"/>
    </source>
</evidence>
<dbReference type="SUPFAM" id="SSF52540">
    <property type="entry name" value="P-loop containing nucleoside triphosphate hydrolases"/>
    <property type="match status" value="1"/>
</dbReference>
<gene>
    <name evidence="8" type="ORF">SAMN04490205_1940</name>
</gene>
<reference evidence="8 9" key="1">
    <citation type="submission" date="2016-10" db="EMBL/GenBank/DDBJ databases">
        <authorList>
            <person name="Varghese N."/>
            <person name="Submissions S."/>
        </authorList>
    </citation>
    <scope>NUCLEOTIDE SEQUENCE [LARGE SCALE GENOMIC DNA]</scope>
    <source>
        <strain evidence="8 9">BS3111</strain>
    </source>
</reference>
<keyword evidence="3" id="KW-0547">Nucleotide-binding</keyword>
<keyword evidence="2" id="KW-0812">Transmembrane</keyword>
<dbReference type="PROSITE" id="PS00211">
    <property type="entry name" value="ABC_TRANSPORTER_1"/>
    <property type="match status" value="1"/>
</dbReference>
<feature type="domain" description="ABC transporter" evidence="7">
    <location>
        <begin position="34"/>
        <end position="231"/>
    </location>
</feature>
<dbReference type="PANTHER" id="PTHR11384">
    <property type="entry name" value="ATP-BINDING CASSETTE, SUB-FAMILY D MEMBER"/>
    <property type="match status" value="1"/>
</dbReference>
<keyword evidence="4" id="KW-0067">ATP-binding</keyword>
<evidence type="ECO:0000256" key="3">
    <source>
        <dbReference type="ARBA" id="ARBA00022741"/>
    </source>
</evidence>
<organism evidence="8 9">
    <name type="scientific">Pseudomonas trivialis</name>
    <dbReference type="NCBI Taxonomy" id="200450"/>
    <lineage>
        <taxon>Bacteria</taxon>
        <taxon>Pseudomonadati</taxon>
        <taxon>Pseudomonadota</taxon>
        <taxon>Gammaproteobacteria</taxon>
        <taxon>Pseudomonadales</taxon>
        <taxon>Pseudomonadaceae</taxon>
        <taxon>Pseudomonas</taxon>
    </lineage>
</organism>
<dbReference type="Gene3D" id="3.40.50.300">
    <property type="entry name" value="P-loop containing nucleotide triphosphate hydrolases"/>
    <property type="match status" value="1"/>
</dbReference>
<evidence type="ECO:0000259" key="7">
    <source>
        <dbReference type="PROSITE" id="PS50893"/>
    </source>
</evidence>
<dbReference type="Pfam" id="PF00005">
    <property type="entry name" value="ABC_tran"/>
    <property type="match status" value="1"/>
</dbReference>
<evidence type="ECO:0000256" key="4">
    <source>
        <dbReference type="ARBA" id="ARBA00022840"/>
    </source>
</evidence>
<keyword evidence="9" id="KW-1185">Reference proteome</keyword>
<proteinExistence type="predicted"/>
<evidence type="ECO:0000313" key="9">
    <source>
        <dbReference type="Proteomes" id="UP000183126"/>
    </source>
</evidence>
<name>A0ABY0U8S2_9PSED</name>
<evidence type="ECO:0000313" key="8">
    <source>
        <dbReference type="EMBL" id="SDS25211.1"/>
    </source>
</evidence>
<dbReference type="SMART" id="SM00382">
    <property type="entry name" value="AAA"/>
    <property type="match status" value="1"/>
</dbReference>
<dbReference type="EMBL" id="LT629760">
    <property type="protein sequence ID" value="SDS25211.1"/>
    <property type="molecule type" value="Genomic_DNA"/>
</dbReference>
<dbReference type="CDD" id="cd03223">
    <property type="entry name" value="ABCD_peroxisomal_ALDP"/>
    <property type="match status" value="1"/>
</dbReference>
<keyword evidence="5" id="KW-1133">Transmembrane helix</keyword>
<dbReference type="PROSITE" id="PS50893">
    <property type="entry name" value="ABC_TRANSPORTER_2"/>
    <property type="match status" value="1"/>
</dbReference>
<keyword evidence="1" id="KW-0813">Transport</keyword>
<dbReference type="InterPro" id="IPR017871">
    <property type="entry name" value="ABC_transporter-like_CS"/>
</dbReference>
<dbReference type="InterPro" id="IPR003439">
    <property type="entry name" value="ABC_transporter-like_ATP-bd"/>
</dbReference>
<dbReference type="InterPro" id="IPR050835">
    <property type="entry name" value="ABC_transporter_sub-D"/>
</dbReference>
<sequence length="231" mass="25688">MAWTNRLRDLHWAFNKAQAQPHPINIRQGETSALICHQLTLQSPMHQPLATVQDLRVNPAERWLIRGPSGCGKSTLLRACAGLWSHGVGDIELPSGAQLMFLPQKSYIPTGSLKAALCYPAEADHFTDARCHQVLIDCCPEHRASSLTQTERWQHVLSGGEQQRLAIARVLLHRPDFIFLDEATSALDAATERHLYQALIAQLSTSAIISVAHRQSLADFHDHHLDLAPAR</sequence>
<evidence type="ECO:0000256" key="6">
    <source>
        <dbReference type="ARBA" id="ARBA00023136"/>
    </source>
</evidence>
<evidence type="ECO:0000256" key="2">
    <source>
        <dbReference type="ARBA" id="ARBA00022692"/>
    </source>
</evidence>